<dbReference type="OrthoDB" id="1937984at2759"/>
<dbReference type="GO" id="GO:1990316">
    <property type="term" value="C:Atg1/ULK1 kinase complex"/>
    <property type="evidence" value="ECO:0007669"/>
    <property type="project" value="TreeGrafter"/>
</dbReference>
<dbReference type="GO" id="GO:0000422">
    <property type="term" value="P:autophagy of mitochondrion"/>
    <property type="evidence" value="ECO:0007669"/>
    <property type="project" value="TreeGrafter"/>
</dbReference>
<gene>
    <name evidence="9" type="ORF">BD410DRAFT_784690</name>
</gene>
<evidence type="ECO:0000256" key="6">
    <source>
        <dbReference type="RuleBase" id="RU368080"/>
    </source>
</evidence>
<dbReference type="GO" id="GO:0000045">
    <property type="term" value="P:autophagosome assembly"/>
    <property type="evidence" value="ECO:0007669"/>
    <property type="project" value="TreeGrafter"/>
</dbReference>
<dbReference type="InterPro" id="IPR007240">
    <property type="entry name" value="Atg17"/>
</dbReference>
<evidence type="ECO:0000256" key="2">
    <source>
        <dbReference type="ARBA" id="ARBA00013806"/>
    </source>
</evidence>
<protein>
    <recommendedName>
        <fullName evidence="2 6">Autophagy-related protein 17</fullName>
    </recommendedName>
</protein>
<evidence type="ECO:0000256" key="3">
    <source>
        <dbReference type="ARBA" id="ARBA00022490"/>
    </source>
</evidence>
<reference evidence="9 10" key="1">
    <citation type="submission" date="2018-06" db="EMBL/GenBank/DDBJ databases">
        <title>A transcriptomic atlas of mushroom development highlights an independent origin of complex multicellularity.</title>
        <authorList>
            <consortium name="DOE Joint Genome Institute"/>
            <person name="Krizsan K."/>
            <person name="Almasi E."/>
            <person name="Merenyi Z."/>
            <person name="Sahu N."/>
            <person name="Viragh M."/>
            <person name="Koszo T."/>
            <person name="Mondo S."/>
            <person name="Kiss B."/>
            <person name="Balint B."/>
            <person name="Kues U."/>
            <person name="Barry K."/>
            <person name="Hegedus J.C."/>
            <person name="Henrissat B."/>
            <person name="Johnson J."/>
            <person name="Lipzen A."/>
            <person name="Ohm R."/>
            <person name="Nagy I."/>
            <person name="Pangilinan J."/>
            <person name="Yan J."/>
            <person name="Xiong Y."/>
            <person name="Grigoriev I.V."/>
            <person name="Hibbett D.S."/>
            <person name="Nagy L.G."/>
        </authorList>
    </citation>
    <scope>NUCLEOTIDE SEQUENCE [LARGE SCALE GENOMIC DNA]</scope>
    <source>
        <strain evidence="9 10">SZMC22713</strain>
    </source>
</reference>
<evidence type="ECO:0000256" key="1">
    <source>
        <dbReference type="ARBA" id="ARBA00006259"/>
    </source>
</evidence>
<dbReference type="VEuPathDB" id="FungiDB:BD410DRAFT_784690"/>
<keyword evidence="10" id="KW-1185">Reference proteome</keyword>
<name>A0A4Y7QEG3_9AGAM</name>
<dbReference type="GO" id="GO:0030295">
    <property type="term" value="F:protein kinase activator activity"/>
    <property type="evidence" value="ECO:0007669"/>
    <property type="project" value="TreeGrafter"/>
</dbReference>
<evidence type="ECO:0000256" key="4">
    <source>
        <dbReference type="ARBA" id="ARBA00023006"/>
    </source>
</evidence>
<comment type="subcellular location">
    <subcellularLocation>
        <location evidence="6">Cytoplasm</location>
    </subcellularLocation>
    <subcellularLocation>
        <location evidence="6">Preautophagosomal structure membrane</location>
        <topology evidence="6">Peripheral membrane protein</topology>
    </subcellularLocation>
</comment>
<proteinExistence type="inferred from homology"/>
<accession>A0A4Y7QEG3</accession>
<dbReference type="EMBL" id="ML170163">
    <property type="protein sequence ID" value="TDL25651.1"/>
    <property type="molecule type" value="Genomic_DNA"/>
</dbReference>
<evidence type="ECO:0000313" key="10">
    <source>
        <dbReference type="Proteomes" id="UP000294933"/>
    </source>
</evidence>
<dbReference type="Proteomes" id="UP000294933">
    <property type="component" value="Unassembled WGS sequence"/>
</dbReference>
<evidence type="ECO:0000256" key="7">
    <source>
        <dbReference type="SAM" id="MobiDB-lite"/>
    </source>
</evidence>
<dbReference type="GO" id="GO:0060090">
    <property type="term" value="F:molecular adaptor activity"/>
    <property type="evidence" value="ECO:0007669"/>
    <property type="project" value="TreeGrafter"/>
</dbReference>
<keyword evidence="4 6" id="KW-0072">Autophagy</keyword>
<organism evidence="9 10">
    <name type="scientific">Rickenella mellea</name>
    <dbReference type="NCBI Taxonomy" id="50990"/>
    <lineage>
        <taxon>Eukaryota</taxon>
        <taxon>Fungi</taxon>
        <taxon>Dikarya</taxon>
        <taxon>Basidiomycota</taxon>
        <taxon>Agaricomycotina</taxon>
        <taxon>Agaricomycetes</taxon>
        <taxon>Hymenochaetales</taxon>
        <taxon>Rickenellaceae</taxon>
        <taxon>Rickenella</taxon>
    </lineage>
</organism>
<dbReference type="InterPro" id="IPR045326">
    <property type="entry name" value="ATG17-like_dom"/>
</dbReference>
<evidence type="ECO:0000259" key="8">
    <source>
        <dbReference type="Pfam" id="PF04108"/>
    </source>
</evidence>
<dbReference type="PANTHER" id="PTHR28005:SF1">
    <property type="entry name" value="AUTOPHAGY-RELATED PROTEIN 17"/>
    <property type="match status" value="1"/>
</dbReference>
<dbReference type="PANTHER" id="PTHR28005">
    <property type="entry name" value="AUTOPHAGY-RELATED PROTEIN 17"/>
    <property type="match status" value="1"/>
</dbReference>
<dbReference type="Pfam" id="PF04108">
    <property type="entry name" value="ATG17_like"/>
    <property type="match status" value="1"/>
</dbReference>
<dbReference type="GO" id="GO:0034045">
    <property type="term" value="C:phagophore assembly site membrane"/>
    <property type="evidence" value="ECO:0007669"/>
    <property type="project" value="UniProtKB-SubCell"/>
</dbReference>
<dbReference type="STRING" id="50990.A0A4Y7QEG3"/>
<evidence type="ECO:0000256" key="5">
    <source>
        <dbReference type="ARBA" id="ARBA00023136"/>
    </source>
</evidence>
<feature type="domain" description="Autophagy protein ATG17-like" evidence="8">
    <location>
        <begin position="25"/>
        <end position="407"/>
    </location>
</feature>
<dbReference type="AlphaFoldDB" id="A0A4Y7QEG3"/>
<feature type="compositionally biased region" description="Polar residues" evidence="7">
    <location>
        <begin position="122"/>
        <end position="133"/>
    </location>
</feature>
<feature type="region of interest" description="Disordered" evidence="7">
    <location>
        <begin position="122"/>
        <end position="142"/>
    </location>
</feature>
<keyword evidence="5" id="KW-0472">Membrane</keyword>
<comment type="similarity">
    <text evidence="1 6">Belongs to the ATG17 family.</text>
</comment>
<comment type="function">
    <text evidence="6">Autophagy-specific protein that functions in response to autophagy-inducing signals as a scaffold to recruit other ATG proteins to organize preautophagosomal structure (PAS) formation. Modulates the timing and magnitude of the autophagy response, such as the size of the sequestering vesicles. Plays particularly a role in pexophagy and nucleophagy.</text>
</comment>
<evidence type="ECO:0000313" key="9">
    <source>
        <dbReference type="EMBL" id="TDL25651.1"/>
    </source>
</evidence>
<dbReference type="GO" id="GO:0034727">
    <property type="term" value="P:piecemeal microautophagy of the nucleus"/>
    <property type="evidence" value="ECO:0007669"/>
    <property type="project" value="TreeGrafter"/>
</dbReference>
<keyword evidence="3 6" id="KW-0963">Cytoplasm</keyword>
<sequence>MTSPTSPPLDSPHLVSLVLHSKKALQHGEQLCSRANDLSQSSSQNAVALLALDAKVRWIAQGIQEQLKLALQVAQSIEAQRRRLHEQAKQWDETRASHAANLDEVLESLGAQHVPPDFYRSSASSSLFGSQNSDDGEDERPVVNHVAPDRSKWKTLRDFVDERGIEDAVESMDNDRIALDDILAVTEYHPEGLRQRTSDIQACLPEVSPLPSMVDLFHAQEETSLSMARHLESLAAHYDQMAAALRDKESGVDFSEDDLQDMNRDTEELPAIIAELEEDMSLIESRHEQIESARRTSQGCLDKQREDLDQLDDLGDLISVMLEQQQDVETESQPHFAALEAHTATLETLHGTYTSYRSSYNGLLLEMERRRRYRDATELIVREMTKQLEGTREEELQAREEFYAAHGPHLPDDLCLCIANLPTMWDISPAAGEMQEALPYIPDDLIENAKKHVELDQAASGSASL</sequence>